<name>A0A844XX98_9SPHN</name>
<comment type="caution">
    <text evidence="2">The sequence shown here is derived from an EMBL/GenBank/DDBJ whole genome shotgun (WGS) entry which is preliminary data.</text>
</comment>
<gene>
    <name evidence="2" type="ORF">GRI42_02780</name>
</gene>
<dbReference type="AlphaFoldDB" id="A0A844XX98"/>
<evidence type="ECO:0000313" key="2">
    <source>
        <dbReference type="EMBL" id="MXO50224.1"/>
    </source>
</evidence>
<evidence type="ECO:0000313" key="3">
    <source>
        <dbReference type="Proteomes" id="UP000444185"/>
    </source>
</evidence>
<feature type="region of interest" description="Disordered" evidence="1">
    <location>
        <begin position="1"/>
        <end position="21"/>
    </location>
</feature>
<dbReference type="OrthoDB" id="9775927at2"/>
<evidence type="ECO:0008006" key="4">
    <source>
        <dbReference type="Google" id="ProtNLM"/>
    </source>
</evidence>
<keyword evidence="3" id="KW-1185">Reference proteome</keyword>
<evidence type="ECO:0000256" key="1">
    <source>
        <dbReference type="SAM" id="MobiDB-lite"/>
    </source>
</evidence>
<sequence length="260" mass="30309">MADYAPDGTPFRHPERPEQKRSLRRAFRHYRELLRDKEETSHVFHIFDALPSRHTERLARKLTLSDHGEMLRRKEPYLPEILDDHDALRRLPKGSVAHAYCDFMQGQKLSAQGLADQQKRMGRPRYGDLLEWFGWRQRDTHDLLHVLTGYGRDALGEACVLLFTHGHAPNHANLLLGYSGGFRIRRKVKTSAPVFDAVREAHRIGKDCDGLIAHPVSEVLMMDLEKARERFGFQRPDAYHRCHEVWHREGHDSREMLRAA</sequence>
<dbReference type="Proteomes" id="UP000444185">
    <property type="component" value="Unassembled WGS sequence"/>
</dbReference>
<organism evidence="2 3">
    <name type="scientific">Qipengyuania gaetbuli</name>
    <dbReference type="NCBI Taxonomy" id="266952"/>
    <lineage>
        <taxon>Bacteria</taxon>
        <taxon>Pseudomonadati</taxon>
        <taxon>Pseudomonadota</taxon>
        <taxon>Alphaproteobacteria</taxon>
        <taxon>Sphingomonadales</taxon>
        <taxon>Erythrobacteraceae</taxon>
        <taxon>Qipengyuania</taxon>
    </lineage>
</organism>
<dbReference type="InterPro" id="IPR007715">
    <property type="entry name" value="Coq4"/>
</dbReference>
<protein>
    <recommendedName>
        <fullName evidence="4">Ubiquinone biosynthesis protein</fullName>
    </recommendedName>
</protein>
<proteinExistence type="predicted"/>
<dbReference type="Pfam" id="PF05019">
    <property type="entry name" value="Coq4"/>
    <property type="match status" value="1"/>
</dbReference>
<reference evidence="2 3" key="1">
    <citation type="submission" date="2019-12" db="EMBL/GenBank/DDBJ databases">
        <title>Genomic-based taxomic classification of the family Erythrobacteraceae.</title>
        <authorList>
            <person name="Xu L."/>
        </authorList>
    </citation>
    <scope>NUCLEOTIDE SEQUENCE [LARGE SCALE GENOMIC DNA]</scope>
    <source>
        <strain evidence="2 3">DSM 16225</strain>
    </source>
</reference>
<accession>A0A844XX98</accession>
<dbReference type="EMBL" id="WTYF01000004">
    <property type="protein sequence ID" value="MXO50224.1"/>
    <property type="molecule type" value="Genomic_DNA"/>
</dbReference>
<feature type="compositionally biased region" description="Basic and acidic residues" evidence="1">
    <location>
        <begin position="10"/>
        <end position="21"/>
    </location>
</feature>
<dbReference type="GO" id="GO:0006744">
    <property type="term" value="P:ubiquinone biosynthetic process"/>
    <property type="evidence" value="ECO:0007669"/>
    <property type="project" value="InterPro"/>
</dbReference>